<dbReference type="EMBL" id="CAMGYJ010000010">
    <property type="protein sequence ID" value="CAI0551325.1"/>
    <property type="molecule type" value="Genomic_DNA"/>
</dbReference>
<proteinExistence type="predicted"/>
<organism evidence="1 2">
    <name type="scientific">Linum tenue</name>
    <dbReference type="NCBI Taxonomy" id="586396"/>
    <lineage>
        <taxon>Eukaryota</taxon>
        <taxon>Viridiplantae</taxon>
        <taxon>Streptophyta</taxon>
        <taxon>Embryophyta</taxon>
        <taxon>Tracheophyta</taxon>
        <taxon>Spermatophyta</taxon>
        <taxon>Magnoliopsida</taxon>
        <taxon>eudicotyledons</taxon>
        <taxon>Gunneridae</taxon>
        <taxon>Pentapetalae</taxon>
        <taxon>rosids</taxon>
        <taxon>fabids</taxon>
        <taxon>Malpighiales</taxon>
        <taxon>Linaceae</taxon>
        <taxon>Linum</taxon>
    </lineage>
</organism>
<keyword evidence="2" id="KW-1185">Reference proteome</keyword>
<evidence type="ECO:0000313" key="2">
    <source>
        <dbReference type="Proteomes" id="UP001154282"/>
    </source>
</evidence>
<dbReference type="AlphaFoldDB" id="A0AAV0R1H0"/>
<dbReference type="Proteomes" id="UP001154282">
    <property type="component" value="Unassembled WGS sequence"/>
</dbReference>
<name>A0AAV0R1H0_9ROSI</name>
<evidence type="ECO:0000313" key="1">
    <source>
        <dbReference type="EMBL" id="CAI0551325.1"/>
    </source>
</evidence>
<gene>
    <name evidence="1" type="ORF">LITE_LOCUS45914</name>
</gene>
<comment type="caution">
    <text evidence="1">The sequence shown here is derived from an EMBL/GenBank/DDBJ whole genome shotgun (WGS) entry which is preliminary data.</text>
</comment>
<sequence>PHLSRSAFSLARHSLCLSVDGDAKGGGTRRRPLSLISILLLSLSLSLFPENSLSLSFPENVLSLSLLISLPPLRRKRKHEEPLPFHSPPNSCSLDPPSVTQIRLRIRGQL</sequence>
<feature type="non-terminal residue" evidence="1">
    <location>
        <position position="1"/>
    </location>
</feature>
<accession>A0AAV0R1H0</accession>
<protein>
    <submittedName>
        <fullName evidence="1">Uncharacterized protein</fullName>
    </submittedName>
</protein>
<reference evidence="1" key="1">
    <citation type="submission" date="2022-08" db="EMBL/GenBank/DDBJ databases">
        <authorList>
            <person name="Gutierrez-Valencia J."/>
        </authorList>
    </citation>
    <scope>NUCLEOTIDE SEQUENCE</scope>
</reference>